<evidence type="ECO:0000256" key="3">
    <source>
        <dbReference type="PROSITE-ProRule" id="PRU00023"/>
    </source>
</evidence>
<feature type="coiled-coil region" evidence="4">
    <location>
        <begin position="190"/>
        <end position="224"/>
    </location>
</feature>
<feature type="region of interest" description="Disordered" evidence="5">
    <location>
        <begin position="1269"/>
        <end position="1315"/>
    </location>
</feature>
<dbReference type="Pfam" id="PF12796">
    <property type="entry name" value="Ank_2"/>
    <property type="match status" value="1"/>
</dbReference>
<feature type="compositionally biased region" description="Polar residues" evidence="5">
    <location>
        <begin position="923"/>
        <end position="935"/>
    </location>
</feature>
<accession>A0A6G0PBT0</accession>
<dbReference type="PROSITE" id="PS50020">
    <property type="entry name" value="WW_DOMAIN_2"/>
    <property type="match status" value="3"/>
</dbReference>
<dbReference type="SMART" id="SM00456">
    <property type="entry name" value="WW"/>
    <property type="match status" value="3"/>
</dbReference>
<dbReference type="CDD" id="cd00201">
    <property type="entry name" value="WW"/>
    <property type="match status" value="3"/>
</dbReference>
<feature type="region of interest" description="Disordered" evidence="5">
    <location>
        <begin position="1096"/>
        <end position="1117"/>
    </location>
</feature>
<feature type="domain" description="WW" evidence="6">
    <location>
        <begin position="241"/>
        <end position="269"/>
    </location>
</feature>
<feature type="domain" description="WW" evidence="6">
    <location>
        <begin position="143"/>
        <end position="171"/>
    </location>
</feature>
<evidence type="ECO:0000256" key="4">
    <source>
        <dbReference type="SAM" id="Coils"/>
    </source>
</evidence>
<dbReference type="InterPro" id="IPR001202">
    <property type="entry name" value="WW_dom"/>
</dbReference>
<dbReference type="Gene3D" id="1.20.5.190">
    <property type="match status" value="1"/>
</dbReference>
<feature type="compositionally biased region" description="Polar residues" evidence="5">
    <location>
        <begin position="1017"/>
        <end position="1026"/>
    </location>
</feature>
<feature type="repeat" description="ANK" evidence="3">
    <location>
        <begin position="697"/>
        <end position="729"/>
    </location>
</feature>
<feature type="repeat" description="ANK" evidence="3">
    <location>
        <begin position="662"/>
        <end position="694"/>
    </location>
</feature>
<dbReference type="InterPro" id="IPR000048">
    <property type="entry name" value="IQ_motif_EF-hand-BS"/>
</dbReference>
<dbReference type="PROSITE" id="PS50297">
    <property type="entry name" value="ANK_REP_REGION"/>
    <property type="match status" value="2"/>
</dbReference>
<evidence type="ECO:0000313" key="8">
    <source>
        <dbReference type="Proteomes" id="UP000476176"/>
    </source>
</evidence>
<dbReference type="Proteomes" id="UP000476176">
    <property type="component" value="Unassembled WGS sequence"/>
</dbReference>
<feature type="compositionally biased region" description="Low complexity" evidence="5">
    <location>
        <begin position="1299"/>
        <end position="1315"/>
    </location>
</feature>
<feature type="region of interest" description="Disordered" evidence="5">
    <location>
        <begin position="1"/>
        <end position="47"/>
    </location>
</feature>
<feature type="region of interest" description="Disordered" evidence="5">
    <location>
        <begin position="587"/>
        <end position="615"/>
    </location>
</feature>
<name>A0A6G0PBT0_9STRA</name>
<dbReference type="PANTHER" id="PTHR24198:SF165">
    <property type="entry name" value="ANKYRIN REPEAT-CONTAINING PROTEIN-RELATED"/>
    <property type="match status" value="1"/>
</dbReference>
<feature type="compositionally biased region" description="Basic and acidic residues" evidence="5">
    <location>
        <begin position="1152"/>
        <end position="1171"/>
    </location>
</feature>
<dbReference type="PANTHER" id="PTHR24198">
    <property type="entry name" value="ANKYRIN REPEAT AND PROTEIN KINASE DOMAIN-CONTAINING PROTEIN"/>
    <property type="match status" value="1"/>
</dbReference>
<evidence type="ECO:0000256" key="1">
    <source>
        <dbReference type="ARBA" id="ARBA00022737"/>
    </source>
</evidence>
<reference evidence="7 8" key="1">
    <citation type="submission" date="2018-09" db="EMBL/GenBank/DDBJ databases">
        <title>Genomic investigation of the strawberry pathogen Phytophthora fragariae indicates pathogenicity is determined by transcriptional variation in three key races.</title>
        <authorList>
            <person name="Adams T.M."/>
            <person name="Armitage A.D."/>
            <person name="Sobczyk M.K."/>
            <person name="Bates H.J."/>
            <person name="Dunwell J.M."/>
            <person name="Nellist C.F."/>
            <person name="Harrison R.J."/>
        </authorList>
    </citation>
    <scope>NUCLEOTIDE SEQUENCE [LARGE SCALE GENOMIC DNA]</scope>
    <source>
        <strain evidence="7 8">BC-23</strain>
    </source>
</reference>
<dbReference type="Gene3D" id="2.20.70.10">
    <property type="match status" value="3"/>
</dbReference>
<feature type="compositionally biased region" description="Basic residues" evidence="5">
    <location>
        <begin position="1272"/>
        <end position="1298"/>
    </location>
</feature>
<feature type="domain" description="WW" evidence="6">
    <location>
        <begin position="45"/>
        <end position="79"/>
    </location>
</feature>
<protein>
    <recommendedName>
        <fullName evidence="6">WW domain-containing protein</fullName>
    </recommendedName>
</protein>
<dbReference type="Gene3D" id="1.25.40.20">
    <property type="entry name" value="Ankyrin repeat-containing domain"/>
    <property type="match status" value="1"/>
</dbReference>
<feature type="compositionally biased region" description="Polar residues" evidence="5">
    <location>
        <begin position="960"/>
        <end position="981"/>
    </location>
</feature>
<organism evidence="7 8">
    <name type="scientific">Phytophthora fragariae</name>
    <dbReference type="NCBI Taxonomy" id="53985"/>
    <lineage>
        <taxon>Eukaryota</taxon>
        <taxon>Sar</taxon>
        <taxon>Stramenopiles</taxon>
        <taxon>Oomycota</taxon>
        <taxon>Peronosporomycetes</taxon>
        <taxon>Peronosporales</taxon>
        <taxon>Peronosporaceae</taxon>
        <taxon>Phytophthora</taxon>
    </lineage>
</organism>
<keyword evidence="2 3" id="KW-0040">ANK repeat</keyword>
<feature type="region of interest" description="Disordered" evidence="5">
    <location>
        <begin position="1138"/>
        <end position="1191"/>
    </location>
</feature>
<dbReference type="EMBL" id="QXGC01000278">
    <property type="protein sequence ID" value="KAE9242082.1"/>
    <property type="molecule type" value="Genomic_DNA"/>
</dbReference>
<dbReference type="SMART" id="SM00015">
    <property type="entry name" value="IQ"/>
    <property type="match status" value="2"/>
</dbReference>
<dbReference type="InterPro" id="IPR036770">
    <property type="entry name" value="Ankyrin_rpt-contain_sf"/>
</dbReference>
<gene>
    <name evidence="7" type="ORF">PF004_g6765</name>
</gene>
<comment type="caution">
    <text evidence="7">The sequence shown here is derived from an EMBL/GenBank/DDBJ whole genome shotgun (WGS) entry which is preliminary data.</text>
</comment>
<dbReference type="Pfam" id="PF00397">
    <property type="entry name" value="WW"/>
    <property type="match status" value="2"/>
</dbReference>
<evidence type="ECO:0000256" key="5">
    <source>
        <dbReference type="SAM" id="MobiDB-lite"/>
    </source>
</evidence>
<evidence type="ECO:0000259" key="6">
    <source>
        <dbReference type="PROSITE" id="PS50020"/>
    </source>
</evidence>
<feature type="compositionally biased region" description="Polar residues" evidence="5">
    <location>
        <begin position="14"/>
        <end position="23"/>
    </location>
</feature>
<keyword evidence="1" id="KW-0677">Repeat</keyword>
<dbReference type="InterPro" id="IPR002110">
    <property type="entry name" value="Ankyrin_rpt"/>
</dbReference>
<feature type="compositionally biased region" description="Polar residues" evidence="5">
    <location>
        <begin position="33"/>
        <end position="42"/>
    </location>
</feature>
<dbReference type="PROSITE" id="PS01159">
    <property type="entry name" value="WW_DOMAIN_1"/>
    <property type="match status" value="2"/>
</dbReference>
<dbReference type="SUPFAM" id="SSF51045">
    <property type="entry name" value="WW domain"/>
    <property type="match status" value="3"/>
</dbReference>
<dbReference type="PROSITE" id="PS50096">
    <property type="entry name" value="IQ"/>
    <property type="match status" value="2"/>
</dbReference>
<feature type="region of interest" description="Disordered" evidence="5">
    <location>
        <begin position="916"/>
        <end position="1060"/>
    </location>
</feature>
<dbReference type="SMART" id="SM00248">
    <property type="entry name" value="ANK"/>
    <property type="match status" value="3"/>
</dbReference>
<proteinExistence type="predicted"/>
<dbReference type="InterPro" id="IPR036020">
    <property type="entry name" value="WW_dom_sf"/>
</dbReference>
<keyword evidence="4" id="KW-0175">Coiled coil</keyword>
<dbReference type="PROSITE" id="PS50088">
    <property type="entry name" value="ANK_REPEAT"/>
    <property type="match status" value="2"/>
</dbReference>
<evidence type="ECO:0000256" key="2">
    <source>
        <dbReference type="ARBA" id="ARBA00023043"/>
    </source>
</evidence>
<sequence length="1315" mass="147891">MDHQAEVAAMEAAGSSTQSTDVQTRALDEESLADSNDVTTASEDAPGDNLWVRKWDDTSNSLFYFNLRTQESSWEQPQAYKAVFMSEPMEVDSERAQDVVEPAIDLQDEQLGLQQEQSNASVAIQSLYRGRKDRKRVKEARKWTEQFDPATAQKYFYNSETGESQWEKPADFLTGVKDERSVRAVKIQSVYRAKKARDRVKELADEEEEEEELMKQQVQDEAEADELAAAVADTSSPRAVWCEYFDPRSGKYYYRHVVTDDITWEKPEKYVSSWVEGSKRDLAALSIQCAARKRIATLGVEAKREKLRTLTDPATMQLKLGELKHVSVEIQAEIDTRALVSTEEEQQFPHLVNLLSGWRESLESIKNHITSLENQGEDIMLAECLASRVAHAERFHKALAEMRSECLTVLRSILLMNSYFVDLDVSRVNVACTTFAKWKMHEVCALRDSRLVESIQGSDISQVLDRAEALLRRAMGLTEFHNGSTSADGKRYEDWHPSVAAALVGVREMEERLTQKTQLLRGYRSAEVRKREISQMAEEDLLASRLAQLRRRRLNDDVGHATFLLKCQEYWKKGLNQREEDLHTATAFKSSKKQQQSKNQEVPLNESAGDSDNQDAKSKLSIWEATKEGLSVDVVRAMVFAEMQKARRLGYDFLVKSARSDHGETLIQIACWWGHAHLVRFFLEEGAQIDGIDNTCNRFSLLHDAARRGHSHVLRILLEHGLSCNVTDSTGDTPFHWAARRNNYSAVLTLLGGHSLDRDKSAADVIIKAIASIQETCLDKVLRWFEATEASAFSLPIEEDNNVLDSNPQGSEDSRRQAVQDRMIEATFKLYRPETDAEREMNLLWIKRRQEDEVTRRKDVEVQQRVHKWSMDRSRDESENLRKRESTRLVAGLNQILQEGVDQDKPFAWRSSKHLHPDLAGLTSPSNQSAATSTKAGVATKESKEVVQRDSVVTRKQPMQALSSGKQPTQIIIKNTRPSMTSGGGMHFRNQLPPNYVPPGLLAASSVPKTKRETASAPLNVSSGNERSGARSSLEARASGTSDDPSSASEAEDEDPMTDNKIMRRQQSISLEPRQQMKLQSYHVPYYYSDSAAMAGVPKPQKAHPRGTIPSQPLPADPELRCLQEASARRQVFALPLDKALQKPAPPPVTIREVEREISSSRKSGRSESNKPRRGSKSAKGKKTPTSARTVPRAAAVYTLSVPPVTASTSDLRQSQLEELEKIRRLFEENHLSLSAQTLERGLLVPEDRPLLESITNLPFAGSRLLINPLTRRSKPAKAKKKLGAKKKKSKKGKKSAKGSKALKSSRRASPNKTK</sequence>
<dbReference type="SUPFAM" id="SSF48403">
    <property type="entry name" value="Ankyrin repeat"/>
    <property type="match status" value="1"/>
</dbReference>
<evidence type="ECO:0000313" key="7">
    <source>
        <dbReference type="EMBL" id="KAE9242082.1"/>
    </source>
</evidence>
<feature type="compositionally biased region" description="Basic residues" evidence="5">
    <location>
        <begin position="1172"/>
        <end position="1183"/>
    </location>
</feature>